<dbReference type="Pfam" id="PF19569">
    <property type="entry name" value="START_2"/>
    <property type="match status" value="1"/>
</dbReference>
<reference evidence="2 3" key="1">
    <citation type="submission" date="2018-04" db="EMBL/GenBank/DDBJ databases">
        <title>Complete genome uncultured novel isolate.</title>
        <authorList>
            <person name="Merlino G."/>
        </authorList>
    </citation>
    <scope>NUCLEOTIDE SEQUENCE [LARGE SCALE GENOMIC DNA]</scope>
    <source>
        <strain evidence="3">R1DC9</strain>
    </source>
</reference>
<keyword evidence="3" id="KW-1185">Reference proteome</keyword>
<feature type="domain" description="START-like" evidence="1">
    <location>
        <begin position="2"/>
        <end position="126"/>
    </location>
</feature>
<dbReference type="RefSeq" id="WP_137090591.1">
    <property type="nucleotide sequence ID" value="NZ_CP028923.1"/>
</dbReference>
<name>A0A4D7JW13_9BACT</name>
<protein>
    <submittedName>
        <fullName evidence="2">ATPase</fullName>
    </submittedName>
</protein>
<dbReference type="EMBL" id="CP028923">
    <property type="protein sequence ID" value="QCK15005.1"/>
    <property type="molecule type" value="Genomic_DNA"/>
</dbReference>
<dbReference type="KEGG" id="fpf:DCC35_09740"/>
<dbReference type="InterPro" id="IPR023393">
    <property type="entry name" value="START-like_dom_sf"/>
</dbReference>
<gene>
    <name evidence="2" type="ORF">DCC35_09740</name>
</gene>
<evidence type="ECO:0000313" key="3">
    <source>
        <dbReference type="Proteomes" id="UP000298616"/>
    </source>
</evidence>
<accession>A0A4D7JW13</accession>
<dbReference type="SUPFAM" id="SSF55961">
    <property type="entry name" value="Bet v1-like"/>
    <property type="match status" value="1"/>
</dbReference>
<evidence type="ECO:0000259" key="1">
    <source>
        <dbReference type="Pfam" id="PF19569"/>
    </source>
</evidence>
<dbReference type="AlphaFoldDB" id="A0A4D7JW13"/>
<dbReference type="Gene3D" id="3.30.530.20">
    <property type="match status" value="1"/>
</dbReference>
<dbReference type="OrthoDB" id="667567at2"/>
<dbReference type="Proteomes" id="UP000298616">
    <property type="component" value="Chromosome"/>
</dbReference>
<proteinExistence type="predicted"/>
<dbReference type="InterPro" id="IPR045736">
    <property type="entry name" value="START_2"/>
</dbReference>
<evidence type="ECO:0000313" key="2">
    <source>
        <dbReference type="EMBL" id="QCK15005.1"/>
    </source>
</evidence>
<sequence>MNKNTFTADFEINASPKMLYPYLNTAGGLAQWFADDVSLDGDKNFLFFWDGEENKAKLSGQRSNIYVKYEFLDEDDEPSYIELKLEVNELTQSTFLVITDHSDNFDNEELYEMWDQMVGSLKEIVGG</sequence>
<organism evidence="2 3">
    <name type="scientific">Mangrovivirga cuniculi</name>
    <dbReference type="NCBI Taxonomy" id="2715131"/>
    <lineage>
        <taxon>Bacteria</taxon>
        <taxon>Pseudomonadati</taxon>
        <taxon>Bacteroidota</taxon>
        <taxon>Cytophagia</taxon>
        <taxon>Cytophagales</taxon>
        <taxon>Mangrovivirgaceae</taxon>
        <taxon>Mangrovivirga</taxon>
    </lineage>
</organism>